<dbReference type="Pfam" id="PF00535">
    <property type="entry name" value="Glycos_transf_2"/>
    <property type="match status" value="1"/>
</dbReference>
<comment type="caution">
    <text evidence="2">The sequence shown here is derived from an EMBL/GenBank/DDBJ whole genome shotgun (WGS) entry which is preliminary data.</text>
</comment>
<evidence type="ECO:0000259" key="1">
    <source>
        <dbReference type="Pfam" id="PF00535"/>
    </source>
</evidence>
<accession>A0A368JMS2</accession>
<dbReference type="OrthoDB" id="9815829at2"/>
<dbReference type="PANTHER" id="PTHR22916">
    <property type="entry name" value="GLYCOSYLTRANSFERASE"/>
    <property type="match status" value="1"/>
</dbReference>
<dbReference type="InterPro" id="IPR001173">
    <property type="entry name" value="Glyco_trans_2-like"/>
</dbReference>
<evidence type="ECO:0000313" key="3">
    <source>
        <dbReference type="Proteomes" id="UP000253383"/>
    </source>
</evidence>
<reference evidence="2 3" key="1">
    <citation type="submission" date="2018-07" db="EMBL/GenBank/DDBJ databases">
        <title>Genome analysis of Larkinella rosea.</title>
        <authorList>
            <person name="Zhou Z."/>
            <person name="Wang G."/>
        </authorList>
    </citation>
    <scope>NUCLEOTIDE SEQUENCE [LARGE SCALE GENOMIC DNA]</scope>
    <source>
        <strain evidence="3">zzj9</strain>
    </source>
</reference>
<dbReference type="EMBL" id="QOWE01000011">
    <property type="protein sequence ID" value="RCR68802.1"/>
    <property type="molecule type" value="Genomic_DNA"/>
</dbReference>
<dbReference type="Proteomes" id="UP000253383">
    <property type="component" value="Unassembled WGS sequence"/>
</dbReference>
<protein>
    <submittedName>
        <fullName evidence="2">Glycosyltransferase</fullName>
    </submittedName>
</protein>
<keyword evidence="3" id="KW-1185">Reference proteome</keyword>
<dbReference type="RefSeq" id="WP_114406852.1">
    <property type="nucleotide sequence ID" value="NZ_QOWE01000011.1"/>
</dbReference>
<proteinExistence type="predicted"/>
<organism evidence="2 3">
    <name type="scientific">Larkinella punicea</name>
    <dbReference type="NCBI Taxonomy" id="2315727"/>
    <lineage>
        <taxon>Bacteria</taxon>
        <taxon>Pseudomonadati</taxon>
        <taxon>Bacteroidota</taxon>
        <taxon>Cytophagia</taxon>
        <taxon>Cytophagales</taxon>
        <taxon>Spirosomataceae</taxon>
        <taxon>Larkinella</taxon>
    </lineage>
</organism>
<sequence length="291" mass="34438">MKASILINNYNYEAYIEKSIASALNQTYKNIEVIVYDDGSKDQSLERIKKYSNDISIIARPNYGKGHCWNQVNAVNEAFKKSTGEIIFLMDSDDWFFDNKVEKVIDIFTKNPKAIYVQHRFELVDEEDNKLNYEKRPFFSEVDILNGIYFTKRLDFFFTQTSGQCFRRSFLENILPLKEDALSMICVDIRLTRYAAFEGDIITLQEKLSAYRVHTKNHSSALKNKDYYIEYEKQHLAFFNMLANKYNHPHFTKGNNLLSYLKVIILLLNSNMKAKQKRLFLQDWYKSYIKK</sequence>
<feature type="domain" description="Glycosyltransferase 2-like" evidence="1">
    <location>
        <begin position="4"/>
        <end position="172"/>
    </location>
</feature>
<dbReference type="InterPro" id="IPR029044">
    <property type="entry name" value="Nucleotide-diphossugar_trans"/>
</dbReference>
<name>A0A368JMS2_9BACT</name>
<dbReference type="AlphaFoldDB" id="A0A368JMS2"/>
<dbReference type="GO" id="GO:0016758">
    <property type="term" value="F:hexosyltransferase activity"/>
    <property type="evidence" value="ECO:0007669"/>
    <property type="project" value="UniProtKB-ARBA"/>
</dbReference>
<evidence type="ECO:0000313" key="2">
    <source>
        <dbReference type="EMBL" id="RCR68802.1"/>
    </source>
</evidence>
<keyword evidence="2" id="KW-0808">Transferase</keyword>
<gene>
    <name evidence="2" type="ORF">DUE52_15080</name>
</gene>
<dbReference type="SUPFAM" id="SSF53448">
    <property type="entry name" value="Nucleotide-diphospho-sugar transferases"/>
    <property type="match status" value="1"/>
</dbReference>
<dbReference type="Gene3D" id="3.90.550.10">
    <property type="entry name" value="Spore Coat Polysaccharide Biosynthesis Protein SpsA, Chain A"/>
    <property type="match status" value="1"/>
</dbReference>